<evidence type="ECO:0000313" key="3">
    <source>
        <dbReference type="Proteomes" id="UP000828390"/>
    </source>
</evidence>
<reference evidence="2" key="1">
    <citation type="journal article" date="2019" name="bioRxiv">
        <title>The Genome of the Zebra Mussel, Dreissena polymorpha: A Resource for Invasive Species Research.</title>
        <authorList>
            <person name="McCartney M.A."/>
            <person name="Auch B."/>
            <person name="Kono T."/>
            <person name="Mallez S."/>
            <person name="Zhang Y."/>
            <person name="Obille A."/>
            <person name="Becker A."/>
            <person name="Abrahante J.E."/>
            <person name="Garbe J."/>
            <person name="Badalamenti J.P."/>
            <person name="Herman A."/>
            <person name="Mangelson H."/>
            <person name="Liachko I."/>
            <person name="Sullivan S."/>
            <person name="Sone E.D."/>
            <person name="Koren S."/>
            <person name="Silverstein K.A.T."/>
            <person name="Beckman K.B."/>
            <person name="Gohl D.M."/>
        </authorList>
    </citation>
    <scope>NUCLEOTIDE SEQUENCE</scope>
    <source>
        <strain evidence="2">Duluth1</strain>
        <tissue evidence="2">Whole animal</tissue>
    </source>
</reference>
<sequence>MPFSESHTMCLQHTLKLPERSGAYLLYKVCSWLQRRQQDGSSGHNTTAREGSPNFDTTRKRWNRRAGSKARSEAIFTAMLFPRDLALYFLVNL</sequence>
<dbReference type="EMBL" id="JAIWYP010000002">
    <property type="protein sequence ID" value="KAH3871610.1"/>
    <property type="molecule type" value="Genomic_DNA"/>
</dbReference>
<name>A0A9D4M6D7_DREPO</name>
<feature type="compositionally biased region" description="Polar residues" evidence="1">
    <location>
        <begin position="39"/>
        <end position="49"/>
    </location>
</feature>
<accession>A0A9D4M6D7</accession>
<gene>
    <name evidence="2" type="ORF">DPMN_034817</name>
</gene>
<comment type="caution">
    <text evidence="2">The sequence shown here is derived from an EMBL/GenBank/DDBJ whole genome shotgun (WGS) entry which is preliminary data.</text>
</comment>
<reference evidence="2" key="2">
    <citation type="submission" date="2020-11" db="EMBL/GenBank/DDBJ databases">
        <authorList>
            <person name="McCartney M.A."/>
            <person name="Auch B."/>
            <person name="Kono T."/>
            <person name="Mallez S."/>
            <person name="Becker A."/>
            <person name="Gohl D.M."/>
            <person name="Silverstein K.A.T."/>
            <person name="Koren S."/>
            <person name="Bechman K.B."/>
            <person name="Herman A."/>
            <person name="Abrahante J.E."/>
            <person name="Garbe J."/>
        </authorList>
    </citation>
    <scope>NUCLEOTIDE SEQUENCE</scope>
    <source>
        <strain evidence="2">Duluth1</strain>
        <tissue evidence="2">Whole animal</tissue>
    </source>
</reference>
<organism evidence="2 3">
    <name type="scientific">Dreissena polymorpha</name>
    <name type="common">Zebra mussel</name>
    <name type="synonym">Mytilus polymorpha</name>
    <dbReference type="NCBI Taxonomy" id="45954"/>
    <lineage>
        <taxon>Eukaryota</taxon>
        <taxon>Metazoa</taxon>
        <taxon>Spiralia</taxon>
        <taxon>Lophotrochozoa</taxon>
        <taxon>Mollusca</taxon>
        <taxon>Bivalvia</taxon>
        <taxon>Autobranchia</taxon>
        <taxon>Heteroconchia</taxon>
        <taxon>Euheterodonta</taxon>
        <taxon>Imparidentia</taxon>
        <taxon>Neoheterodontei</taxon>
        <taxon>Myida</taxon>
        <taxon>Dreissenoidea</taxon>
        <taxon>Dreissenidae</taxon>
        <taxon>Dreissena</taxon>
    </lineage>
</organism>
<evidence type="ECO:0000256" key="1">
    <source>
        <dbReference type="SAM" id="MobiDB-lite"/>
    </source>
</evidence>
<dbReference type="AlphaFoldDB" id="A0A9D4M6D7"/>
<feature type="region of interest" description="Disordered" evidence="1">
    <location>
        <begin position="38"/>
        <end position="69"/>
    </location>
</feature>
<dbReference type="Proteomes" id="UP000828390">
    <property type="component" value="Unassembled WGS sequence"/>
</dbReference>
<evidence type="ECO:0000313" key="2">
    <source>
        <dbReference type="EMBL" id="KAH3871610.1"/>
    </source>
</evidence>
<protein>
    <submittedName>
        <fullName evidence="2">Uncharacterized protein</fullName>
    </submittedName>
</protein>
<keyword evidence="3" id="KW-1185">Reference proteome</keyword>
<proteinExistence type="predicted"/>